<dbReference type="PANTHER" id="PTHR35330:SF1">
    <property type="entry name" value="SIROHEME BIOSYNTHESIS PROTEIN MET8"/>
    <property type="match status" value="1"/>
</dbReference>
<accession>A0A848CYC5</accession>
<dbReference type="Gene3D" id="1.10.8.610">
    <property type="entry name" value="SirC, precorrin-2 dehydrogenase, C-terminal helical domain-like"/>
    <property type="match status" value="1"/>
</dbReference>
<keyword evidence="3" id="KW-0560">Oxidoreductase</keyword>
<gene>
    <name evidence="7" type="ORF">HF838_09595</name>
</gene>
<evidence type="ECO:0000313" key="8">
    <source>
        <dbReference type="Proteomes" id="UP000561326"/>
    </source>
</evidence>
<dbReference type="InterPro" id="IPR006367">
    <property type="entry name" value="Sirohaem_synthase_N"/>
</dbReference>
<evidence type="ECO:0000256" key="3">
    <source>
        <dbReference type="ARBA" id="ARBA00023002"/>
    </source>
</evidence>
<dbReference type="Pfam" id="PF13241">
    <property type="entry name" value="NAD_binding_7"/>
    <property type="match status" value="1"/>
</dbReference>
<reference evidence="7 8" key="1">
    <citation type="submission" date="2020-04" db="EMBL/GenBank/DDBJ databases">
        <authorList>
            <person name="Hitch T.C.A."/>
            <person name="Wylensek D."/>
            <person name="Clavel T."/>
        </authorList>
    </citation>
    <scope>NUCLEOTIDE SEQUENCE [LARGE SCALE GENOMIC DNA]</scope>
    <source>
        <strain evidence="7 8">WB01_D5_05</strain>
    </source>
</reference>
<dbReference type="Pfam" id="PF22440">
    <property type="entry name" value="SirC_C"/>
    <property type="match status" value="1"/>
</dbReference>
<comment type="pathway">
    <text evidence="1">Porphyrin-containing compound metabolism; siroheme biosynthesis; sirohydrochlorin from precorrin-2: step 1/1.</text>
</comment>
<name>A0A848CYC5_ANEAE</name>
<dbReference type="InterPro" id="IPR042518">
    <property type="entry name" value="SirC_C"/>
</dbReference>
<dbReference type="InterPro" id="IPR036291">
    <property type="entry name" value="NAD(P)-bd_dom_sf"/>
</dbReference>
<keyword evidence="5" id="KW-0627">Porphyrin biosynthesis</keyword>
<dbReference type="GO" id="GO:0019354">
    <property type="term" value="P:siroheme biosynthetic process"/>
    <property type="evidence" value="ECO:0007669"/>
    <property type="project" value="UniProtKB-UniPathway"/>
</dbReference>
<dbReference type="UniPathway" id="UPA00262">
    <property type="reaction ID" value="UER00222"/>
</dbReference>
<dbReference type="EC" id="1.3.1.76" evidence="2"/>
<organism evidence="7 8">
    <name type="scientific">Aneurinibacillus aneurinilyticus</name>
    <name type="common">Bacillus aneurinolyticus</name>
    <dbReference type="NCBI Taxonomy" id="1391"/>
    <lineage>
        <taxon>Bacteria</taxon>
        <taxon>Bacillati</taxon>
        <taxon>Bacillota</taxon>
        <taxon>Bacilli</taxon>
        <taxon>Bacillales</taxon>
        <taxon>Paenibacillaceae</taxon>
        <taxon>Aneurinibacillus group</taxon>
        <taxon>Aneurinibacillus</taxon>
    </lineage>
</organism>
<comment type="caution">
    <text evidence="7">The sequence shown here is derived from an EMBL/GenBank/DDBJ whole genome shotgun (WGS) entry which is preliminary data.</text>
</comment>
<sequence length="216" mass="24722">MAEHSYPAMLQLTGRRCLVVGGGRVAERKTAALLDTGAFITVVSPTLTERLHTFVQTGRIEWREKAFEPEDIQEALLVFAATDSSEVNTFVLEALKPGQLINIADRPDLSTFTVPAQLRRGRLLMTVATEGASPGLARKLVNELGEIYDETYEVYVDFLAEARRIVLERVESPHRRRRLFKRLLEDDFLYDARRQEPERLWGRFWDLVSRNSKDDT</sequence>
<keyword evidence="4" id="KW-0520">NAD</keyword>
<dbReference type="RefSeq" id="WP_021623477.1">
    <property type="nucleotide sequence ID" value="NZ_CABKST010000216.1"/>
</dbReference>
<dbReference type="NCBIfam" id="TIGR01470">
    <property type="entry name" value="cysG_Nterm"/>
    <property type="match status" value="1"/>
</dbReference>
<evidence type="ECO:0000256" key="5">
    <source>
        <dbReference type="ARBA" id="ARBA00023244"/>
    </source>
</evidence>
<dbReference type="Gene3D" id="3.40.50.720">
    <property type="entry name" value="NAD(P)-binding Rossmann-like Domain"/>
    <property type="match status" value="1"/>
</dbReference>
<evidence type="ECO:0000313" key="7">
    <source>
        <dbReference type="EMBL" id="NME98512.1"/>
    </source>
</evidence>
<dbReference type="InterPro" id="IPR028161">
    <property type="entry name" value="Met8-like"/>
</dbReference>
<dbReference type="GeneID" id="92840738"/>
<dbReference type="PANTHER" id="PTHR35330">
    <property type="entry name" value="SIROHEME BIOSYNTHESIS PROTEIN MET8"/>
    <property type="match status" value="1"/>
</dbReference>
<evidence type="ECO:0000256" key="2">
    <source>
        <dbReference type="ARBA" id="ARBA00012400"/>
    </source>
</evidence>
<dbReference type="SUPFAM" id="SSF51735">
    <property type="entry name" value="NAD(P)-binding Rossmann-fold domains"/>
    <property type="match status" value="1"/>
</dbReference>
<dbReference type="Proteomes" id="UP000561326">
    <property type="component" value="Unassembled WGS sequence"/>
</dbReference>
<dbReference type="GO" id="GO:0004325">
    <property type="term" value="F:ferrochelatase activity"/>
    <property type="evidence" value="ECO:0007669"/>
    <property type="project" value="InterPro"/>
</dbReference>
<dbReference type="EMBL" id="JABAGO010000014">
    <property type="protein sequence ID" value="NME98512.1"/>
    <property type="molecule type" value="Genomic_DNA"/>
</dbReference>
<dbReference type="AlphaFoldDB" id="A0A848CYC5"/>
<comment type="catalytic activity">
    <reaction evidence="6">
        <text>precorrin-2 + NAD(+) = sirohydrochlorin + NADH + 2 H(+)</text>
        <dbReference type="Rhea" id="RHEA:15613"/>
        <dbReference type="ChEBI" id="CHEBI:15378"/>
        <dbReference type="ChEBI" id="CHEBI:57540"/>
        <dbReference type="ChEBI" id="CHEBI:57945"/>
        <dbReference type="ChEBI" id="CHEBI:58351"/>
        <dbReference type="ChEBI" id="CHEBI:58827"/>
        <dbReference type="EC" id="1.3.1.76"/>
    </reaction>
</comment>
<evidence type="ECO:0000256" key="1">
    <source>
        <dbReference type="ARBA" id="ARBA00005010"/>
    </source>
</evidence>
<dbReference type="SUPFAM" id="SSF75615">
    <property type="entry name" value="Siroheme synthase middle domains-like"/>
    <property type="match status" value="1"/>
</dbReference>
<dbReference type="OrthoDB" id="9773765at2"/>
<dbReference type="GO" id="GO:0043115">
    <property type="term" value="F:precorrin-2 dehydrogenase activity"/>
    <property type="evidence" value="ECO:0007669"/>
    <property type="project" value="UniProtKB-EC"/>
</dbReference>
<proteinExistence type="predicted"/>
<protein>
    <recommendedName>
        <fullName evidence="2">precorrin-2 dehydrogenase</fullName>
        <ecNumber evidence="2">1.3.1.76</ecNumber>
    </recommendedName>
</protein>
<evidence type="ECO:0000256" key="4">
    <source>
        <dbReference type="ARBA" id="ARBA00023027"/>
    </source>
</evidence>
<evidence type="ECO:0000256" key="6">
    <source>
        <dbReference type="ARBA" id="ARBA00047561"/>
    </source>
</evidence>